<keyword evidence="3" id="KW-0804">Transcription</keyword>
<dbReference type="PROSITE" id="PS50977">
    <property type="entry name" value="HTH_TETR_2"/>
    <property type="match status" value="1"/>
</dbReference>
<dbReference type="PANTHER" id="PTHR30055:SF148">
    <property type="entry name" value="TETR-FAMILY TRANSCRIPTIONAL REGULATOR"/>
    <property type="match status" value="1"/>
</dbReference>
<evidence type="ECO:0000256" key="4">
    <source>
        <dbReference type="SAM" id="MobiDB-lite"/>
    </source>
</evidence>
<dbReference type="GO" id="GO:0000976">
    <property type="term" value="F:transcription cis-regulatory region binding"/>
    <property type="evidence" value="ECO:0007669"/>
    <property type="project" value="TreeGrafter"/>
</dbReference>
<accession>A0A6J7KRM6</accession>
<dbReference type="Pfam" id="PF16859">
    <property type="entry name" value="TetR_C_11"/>
    <property type="match status" value="1"/>
</dbReference>
<dbReference type="Pfam" id="PF00440">
    <property type="entry name" value="TetR_N"/>
    <property type="match status" value="1"/>
</dbReference>
<evidence type="ECO:0000313" key="6">
    <source>
        <dbReference type="EMBL" id="CAB4956992.1"/>
    </source>
</evidence>
<reference evidence="6" key="1">
    <citation type="submission" date="2020-05" db="EMBL/GenBank/DDBJ databases">
        <authorList>
            <person name="Chiriac C."/>
            <person name="Salcher M."/>
            <person name="Ghai R."/>
            <person name="Kavagutti S V."/>
        </authorList>
    </citation>
    <scope>NUCLEOTIDE SEQUENCE</scope>
</reference>
<dbReference type="SUPFAM" id="SSF46689">
    <property type="entry name" value="Homeodomain-like"/>
    <property type="match status" value="1"/>
</dbReference>
<dbReference type="PRINTS" id="PR00455">
    <property type="entry name" value="HTHTETR"/>
</dbReference>
<dbReference type="PANTHER" id="PTHR30055">
    <property type="entry name" value="HTH-TYPE TRANSCRIPTIONAL REGULATOR RUTR"/>
    <property type="match status" value="1"/>
</dbReference>
<feature type="domain" description="HTH tetR-type" evidence="5">
    <location>
        <begin position="22"/>
        <end position="82"/>
    </location>
</feature>
<dbReference type="Gene3D" id="1.10.10.60">
    <property type="entry name" value="Homeodomain-like"/>
    <property type="match status" value="1"/>
</dbReference>
<evidence type="ECO:0000256" key="1">
    <source>
        <dbReference type="ARBA" id="ARBA00023015"/>
    </source>
</evidence>
<feature type="region of interest" description="Disordered" evidence="4">
    <location>
        <begin position="1"/>
        <end position="24"/>
    </location>
</feature>
<gene>
    <name evidence="6" type="ORF">UFOPK3773_01753</name>
</gene>
<dbReference type="InterPro" id="IPR011075">
    <property type="entry name" value="TetR_C"/>
</dbReference>
<name>A0A6J7KRM6_9ZZZZ</name>
<dbReference type="InterPro" id="IPR009057">
    <property type="entry name" value="Homeodomain-like_sf"/>
</dbReference>
<evidence type="ECO:0000259" key="5">
    <source>
        <dbReference type="PROSITE" id="PS50977"/>
    </source>
</evidence>
<proteinExistence type="predicted"/>
<dbReference type="GO" id="GO:0003700">
    <property type="term" value="F:DNA-binding transcription factor activity"/>
    <property type="evidence" value="ECO:0007669"/>
    <property type="project" value="TreeGrafter"/>
</dbReference>
<dbReference type="AlphaFoldDB" id="A0A6J7KRM6"/>
<dbReference type="Gene3D" id="1.10.357.10">
    <property type="entry name" value="Tetracycline Repressor, domain 2"/>
    <property type="match status" value="1"/>
</dbReference>
<dbReference type="InterPro" id="IPR036271">
    <property type="entry name" value="Tet_transcr_reg_TetR-rel_C_sf"/>
</dbReference>
<feature type="compositionally biased region" description="Low complexity" evidence="4">
    <location>
        <begin position="1"/>
        <end position="15"/>
    </location>
</feature>
<protein>
    <submittedName>
        <fullName evidence="6">Unannotated protein</fullName>
    </submittedName>
</protein>
<dbReference type="InterPro" id="IPR050109">
    <property type="entry name" value="HTH-type_TetR-like_transc_reg"/>
</dbReference>
<evidence type="ECO:0000256" key="3">
    <source>
        <dbReference type="ARBA" id="ARBA00023163"/>
    </source>
</evidence>
<evidence type="ECO:0000256" key="2">
    <source>
        <dbReference type="ARBA" id="ARBA00023125"/>
    </source>
</evidence>
<organism evidence="6">
    <name type="scientific">freshwater metagenome</name>
    <dbReference type="NCBI Taxonomy" id="449393"/>
    <lineage>
        <taxon>unclassified sequences</taxon>
        <taxon>metagenomes</taxon>
        <taxon>ecological metagenomes</taxon>
    </lineage>
</organism>
<dbReference type="EMBL" id="CAFBNF010000234">
    <property type="protein sequence ID" value="CAB4956992.1"/>
    <property type="molecule type" value="Genomic_DNA"/>
</dbReference>
<sequence length="214" mass="22570">MTHIIGAAAGAAVPPRGRPRSEEADRAITSAALQVLAEDGIAAFSMEAVAHRAGVAKSTIYRRFTGAHDLLADALSTLNDGLVEPPEGASTRDALVTIVEAIRVRAVEGVTDRCLPQLLSQAHASPDLFEIYYDRVVEVRRSRARRVIERGVTLGDIRADVDVELLVSMFTAPMVAMVMMIPPSRRVADATTASAIVDVLLAGVAGSPATATTS</sequence>
<keyword evidence="2" id="KW-0238">DNA-binding</keyword>
<keyword evidence="1" id="KW-0805">Transcription regulation</keyword>
<dbReference type="InterPro" id="IPR001647">
    <property type="entry name" value="HTH_TetR"/>
</dbReference>
<dbReference type="SUPFAM" id="SSF48498">
    <property type="entry name" value="Tetracyclin repressor-like, C-terminal domain"/>
    <property type="match status" value="1"/>
</dbReference>